<dbReference type="Gene3D" id="1.20.1070.10">
    <property type="entry name" value="Rhodopsin 7-helix transmembrane proteins"/>
    <property type="match status" value="1"/>
</dbReference>
<dbReference type="InterPro" id="IPR017983">
    <property type="entry name" value="GPCR_2_secretin-like_CS"/>
</dbReference>
<evidence type="ECO:0000256" key="5">
    <source>
        <dbReference type="ARBA" id="ARBA00023136"/>
    </source>
</evidence>
<evidence type="ECO:0000259" key="8">
    <source>
        <dbReference type="PROSITE" id="PS50221"/>
    </source>
</evidence>
<keyword evidence="6" id="KW-1015">Disulfide bond</keyword>
<evidence type="ECO:0000256" key="2">
    <source>
        <dbReference type="ARBA" id="ARBA00022692"/>
    </source>
</evidence>
<keyword evidence="5 7" id="KW-0472">Membrane</keyword>
<dbReference type="PROSITE" id="PS00650">
    <property type="entry name" value="G_PROTEIN_RECEP_F2_2"/>
    <property type="match status" value="1"/>
</dbReference>
<dbReference type="EMBL" id="CALNXK010000028">
    <property type="protein sequence ID" value="CAH3115356.1"/>
    <property type="molecule type" value="Genomic_DNA"/>
</dbReference>
<keyword evidence="11" id="KW-1185">Reference proteome</keyword>
<reference evidence="10 11" key="1">
    <citation type="submission" date="2022-05" db="EMBL/GenBank/DDBJ databases">
        <authorList>
            <consortium name="Genoscope - CEA"/>
            <person name="William W."/>
        </authorList>
    </citation>
    <scope>NUCLEOTIDE SEQUENCE [LARGE SCALE GENOMIC DNA]</scope>
</reference>
<evidence type="ECO:0000256" key="1">
    <source>
        <dbReference type="ARBA" id="ARBA00004141"/>
    </source>
</evidence>
<feature type="domain" description="GAIN-B" evidence="8">
    <location>
        <begin position="1"/>
        <end position="142"/>
    </location>
</feature>
<evidence type="ECO:0008006" key="12">
    <source>
        <dbReference type="Google" id="ProtNLM"/>
    </source>
</evidence>
<proteinExistence type="predicted"/>
<dbReference type="SUPFAM" id="SSF81321">
    <property type="entry name" value="Family A G protein-coupled receptor-like"/>
    <property type="match status" value="1"/>
</dbReference>
<sequence length="401" mass="44888">DGLQVAYNQSSIFLPPKMFHSSQDSKVVTLVYLTLDGVLSLKKESGGKMLPKSTIVSSTVEPRPLDELKNPVKIILQNRKAPPRAVTSKEMHCVFWRPKEPTAMWQTSGCQYVRSESDASITTCECDHLTVFAALMDPYGSDTSLPNKKALEIISIIGCSISLFAVLITMAVTLVFWRQLKSPRVKVLLNLCAAIACSCILVILEGSARNKEPECTLVAALLHYFLLALFSWMLCEGILHYIVIVRVVHGDHEDKVKFFYLFGWGFPAIMVLISLSVTQLKGYGHKEACWLSADKGLIWAFVVPALCVILVNIVVFILVMRQMMGTKYMQNKTQVEKVRTGVKASGVILPLLGITWLFGLLSFNSDTVIFKYIFTIFNSLQGLMIFIFHCVLNKQVIQVFF</sequence>
<gene>
    <name evidence="10" type="ORF">PLOB_00023594</name>
</gene>
<dbReference type="PROSITE" id="PS50221">
    <property type="entry name" value="GAIN_B"/>
    <property type="match status" value="1"/>
</dbReference>
<dbReference type="Gene3D" id="2.60.220.50">
    <property type="match status" value="1"/>
</dbReference>
<protein>
    <recommendedName>
        <fullName evidence="12">Adhesion G protein-coupled receptor D1</fullName>
    </recommendedName>
</protein>
<evidence type="ECO:0000313" key="10">
    <source>
        <dbReference type="EMBL" id="CAH3115356.1"/>
    </source>
</evidence>
<evidence type="ECO:0000256" key="6">
    <source>
        <dbReference type="ARBA" id="ARBA00023157"/>
    </source>
</evidence>
<name>A0ABN8NMM3_9CNID</name>
<dbReference type="SMART" id="SM00303">
    <property type="entry name" value="GPS"/>
    <property type="match status" value="1"/>
</dbReference>
<dbReference type="Pfam" id="PF01825">
    <property type="entry name" value="GPS"/>
    <property type="match status" value="1"/>
</dbReference>
<feature type="transmembrane region" description="Helical" evidence="7">
    <location>
        <begin position="153"/>
        <end position="175"/>
    </location>
</feature>
<comment type="caution">
    <text evidence="10">The sequence shown here is derived from an EMBL/GenBank/DDBJ whole genome shotgun (WGS) entry which is preliminary data.</text>
</comment>
<keyword evidence="3" id="KW-0732">Signal</keyword>
<dbReference type="CDD" id="cd15040">
    <property type="entry name" value="7tmB2_Adhesion"/>
    <property type="match status" value="1"/>
</dbReference>
<dbReference type="InterPro" id="IPR046338">
    <property type="entry name" value="GAIN_dom_sf"/>
</dbReference>
<feature type="transmembrane region" description="Helical" evidence="7">
    <location>
        <begin position="187"/>
        <end position="204"/>
    </location>
</feature>
<evidence type="ECO:0000256" key="7">
    <source>
        <dbReference type="SAM" id="Phobius"/>
    </source>
</evidence>
<feature type="domain" description="G-protein coupled receptors family 2 profile 2" evidence="9">
    <location>
        <begin position="151"/>
        <end position="393"/>
    </location>
</feature>
<keyword evidence="2 7" id="KW-0812">Transmembrane</keyword>
<evidence type="ECO:0000313" key="11">
    <source>
        <dbReference type="Proteomes" id="UP001159405"/>
    </source>
</evidence>
<accession>A0ABN8NMM3</accession>
<dbReference type="PANTHER" id="PTHR12011">
    <property type="entry name" value="ADHESION G-PROTEIN COUPLED RECEPTOR"/>
    <property type="match status" value="1"/>
</dbReference>
<evidence type="ECO:0000256" key="3">
    <source>
        <dbReference type="ARBA" id="ARBA00022729"/>
    </source>
</evidence>
<feature type="transmembrane region" description="Helical" evidence="7">
    <location>
        <begin position="224"/>
        <end position="246"/>
    </location>
</feature>
<feature type="non-terminal residue" evidence="10">
    <location>
        <position position="401"/>
    </location>
</feature>
<dbReference type="PROSITE" id="PS50261">
    <property type="entry name" value="G_PROTEIN_RECEP_F2_4"/>
    <property type="match status" value="1"/>
</dbReference>
<feature type="transmembrane region" description="Helical" evidence="7">
    <location>
        <begin position="369"/>
        <end position="392"/>
    </location>
</feature>
<evidence type="ECO:0000259" key="9">
    <source>
        <dbReference type="PROSITE" id="PS50261"/>
    </source>
</evidence>
<feature type="transmembrane region" description="Helical" evidence="7">
    <location>
        <begin position="341"/>
        <end position="363"/>
    </location>
</feature>
<dbReference type="Proteomes" id="UP001159405">
    <property type="component" value="Unassembled WGS sequence"/>
</dbReference>
<dbReference type="InterPro" id="IPR000832">
    <property type="entry name" value="GPCR_2_secretin-like"/>
</dbReference>
<keyword evidence="4 7" id="KW-1133">Transmembrane helix</keyword>
<dbReference type="Pfam" id="PF00002">
    <property type="entry name" value="7tm_2"/>
    <property type="match status" value="1"/>
</dbReference>
<feature type="transmembrane region" description="Helical" evidence="7">
    <location>
        <begin position="297"/>
        <end position="320"/>
    </location>
</feature>
<dbReference type="PANTHER" id="PTHR12011:SF347">
    <property type="entry name" value="FI21270P1-RELATED"/>
    <property type="match status" value="1"/>
</dbReference>
<comment type="subcellular location">
    <subcellularLocation>
        <location evidence="1">Membrane</location>
        <topology evidence="1">Multi-pass membrane protein</topology>
    </subcellularLocation>
</comment>
<feature type="transmembrane region" description="Helical" evidence="7">
    <location>
        <begin position="258"/>
        <end position="277"/>
    </location>
</feature>
<evidence type="ECO:0000256" key="4">
    <source>
        <dbReference type="ARBA" id="ARBA00022989"/>
    </source>
</evidence>
<feature type="non-terminal residue" evidence="10">
    <location>
        <position position="1"/>
    </location>
</feature>
<dbReference type="InterPro" id="IPR017981">
    <property type="entry name" value="GPCR_2-like_7TM"/>
</dbReference>
<dbReference type="PRINTS" id="PR00249">
    <property type="entry name" value="GPCRSECRETIN"/>
</dbReference>
<dbReference type="InterPro" id="IPR057244">
    <property type="entry name" value="GAIN_B"/>
</dbReference>
<organism evidence="10 11">
    <name type="scientific">Porites lobata</name>
    <dbReference type="NCBI Taxonomy" id="104759"/>
    <lineage>
        <taxon>Eukaryota</taxon>
        <taxon>Metazoa</taxon>
        <taxon>Cnidaria</taxon>
        <taxon>Anthozoa</taxon>
        <taxon>Hexacorallia</taxon>
        <taxon>Scleractinia</taxon>
        <taxon>Fungiina</taxon>
        <taxon>Poritidae</taxon>
        <taxon>Porites</taxon>
    </lineage>
</organism>
<dbReference type="InterPro" id="IPR000203">
    <property type="entry name" value="GPS"/>
</dbReference>